<name>A0A914CGI4_9BILA</name>
<dbReference type="Gene3D" id="1.20.1050.10">
    <property type="match status" value="1"/>
</dbReference>
<dbReference type="PANTHER" id="PTHR11571:SF224">
    <property type="entry name" value="HEMATOPOIETIC PROSTAGLANDIN D SYNTHASE"/>
    <property type="match status" value="1"/>
</dbReference>
<evidence type="ECO:0000259" key="5">
    <source>
        <dbReference type="PROSITE" id="PS50404"/>
    </source>
</evidence>
<reference evidence="7" key="1">
    <citation type="submission" date="2022-11" db="UniProtKB">
        <authorList>
            <consortium name="WormBaseParasite"/>
        </authorList>
    </citation>
    <scope>IDENTIFICATION</scope>
</reference>
<dbReference type="PROSITE" id="PS50404">
    <property type="entry name" value="GST_NTER"/>
    <property type="match status" value="1"/>
</dbReference>
<dbReference type="InterPro" id="IPR036249">
    <property type="entry name" value="Thioredoxin-like_sf"/>
</dbReference>
<evidence type="ECO:0000256" key="4">
    <source>
        <dbReference type="ARBA" id="ARBA00047960"/>
    </source>
</evidence>
<dbReference type="Gene3D" id="3.40.30.10">
    <property type="entry name" value="Glutaredoxin"/>
    <property type="match status" value="1"/>
</dbReference>
<sequence length="121" mass="14453">MSQYKFYYFDYGYYYAEYIRIILHYVGVPFEDVRFKFSEFEQNYKQRMPFGKVPVLEIDGVMLPESRAIGIYLAKKFGLAGADDLEFAQIEALMSYFEDFVKEIQPWFYVALGFRQGDQVF</sequence>
<dbReference type="Proteomes" id="UP000887540">
    <property type="component" value="Unplaced"/>
</dbReference>
<keyword evidence="6" id="KW-1185">Reference proteome</keyword>
<dbReference type="CDD" id="cd03039">
    <property type="entry name" value="GST_N_Sigma_like"/>
    <property type="match status" value="1"/>
</dbReference>
<organism evidence="6 7">
    <name type="scientific">Acrobeloides nanus</name>
    <dbReference type="NCBI Taxonomy" id="290746"/>
    <lineage>
        <taxon>Eukaryota</taxon>
        <taxon>Metazoa</taxon>
        <taxon>Ecdysozoa</taxon>
        <taxon>Nematoda</taxon>
        <taxon>Chromadorea</taxon>
        <taxon>Rhabditida</taxon>
        <taxon>Tylenchina</taxon>
        <taxon>Cephalobomorpha</taxon>
        <taxon>Cephaloboidea</taxon>
        <taxon>Cephalobidae</taxon>
        <taxon>Acrobeloides</taxon>
    </lineage>
</organism>
<dbReference type="AlphaFoldDB" id="A0A914CGI4"/>
<evidence type="ECO:0000256" key="3">
    <source>
        <dbReference type="ARBA" id="ARBA00038317"/>
    </source>
</evidence>
<comment type="catalytic activity">
    <reaction evidence="4">
        <text>RX + glutathione = an S-substituted glutathione + a halide anion + H(+)</text>
        <dbReference type="Rhea" id="RHEA:16437"/>
        <dbReference type="ChEBI" id="CHEBI:15378"/>
        <dbReference type="ChEBI" id="CHEBI:16042"/>
        <dbReference type="ChEBI" id="CHEBI:17792"/>
        <dbReference type="ChEBI" id="CHEBI:57925"/>
        <dbReference type="ChEBI" id="CHEBI:90779"/>
        <dbReference type="EC" id="2.5.1.18"/>
    </reaction>
</comment>
<protein>
    <recommendedName>
        <fullName evidence="1">glutathione transferase</fullName>
        <ecNumber evidence="1">2.5.1.18</ecNumber>
    </recommendedName>
</protein>
<dbReference type="Pfam" id="PF02798">
    <property type="entry name" value="GST_N"/>
    <property type="match status" value="1"/>
</dbReference>
<accession>A0A914CGI4</accession>
<dbReference type="SUPFAM" id="SSF52833">
    <property type="entry name" value="Thioredoxin-like"/>
    <property type="match status" value="1"/>
</dbReference>
<keyword evidence="2" id="KW-0808">Transferase</keyword>
<evidence type="ECO:0000313" key="7">
    <source>
        <dbReference type="WBParaSite" id="ACRNAN_scaffold1020.g26945.t1"/>
    </source>
</evidence>
<dbReference type="InterPro" id="IPR050213">
    <property type="entry name" value="GST_superfamily"/>
</dbReference>
<evidence type="ECO:0000313" key="6">
    <source>
        <dbReference type="Proteomes" id="UP000887540"/>
    </source>
</evidence>
<dbReference type="SFLD" id="SFLDS00019">
    <property type="entry name" value="Glutathione_Transferase_(cytos"/>
    <property type="match status" value="1"/>
</dbReference>
<feature type="domain" description="GST N-terminal" evidence="5">
    <location>
        <begin position="2"/>
        <end position="81"/>
    </location>
</feature>
<dbReference type="PANTHER" id="PTHR11571">
    <property type="entry name" value="GLUTATHIONE S-TRANSFERASE"/>
    <property type="match status" value="1"/>
</dbReference>
<proteinExistence type="inferred from homology"/>
<evidence type="ECO:0000256" key="2">
    <source>
        <dbReference type="ARBA" id="ARBA00022679"/>
    </source>
</evidence>
<dbReference type="GO" id="GO:0006749">
    <property type="term" value="P:glutathione metabolic process"/>
    <property type="evidence" value="ECO:0007669"/>
    <property type="project" value="TreeGrafter"/>
</dbReference>
<dbReference type="InterPro" id="IPR040079">
    <property type="entry name" value="Glutathione_S-Trfase"/>
</dbReference>
<evidence type="ECO:0000256" key="1">
    <source>
        <dbReference type="ARBA" id="ARBA00012452"/>
    </source>
</evidence>
<dbReference type="EC" id="2.5.1.18" evidence="1"/>
<dbReference type="GO" id="GO:0004364">
    <property type="term" value="F:glutathione transferase activity"/>
    <property type="evidence" value="ECO:0007669"/>
    <property type="project" value="UniProtKB-EC"/>
</dbReference>
<dbReference type="WBParaSite" id="ACRNAN_scaffold1020.g26945.t1">
    <property type="protein sequence ID" value="ACRNAN_scaffold1020.g26945.t1"/>
    <property type="gene ID" value="ACRNAN_scaffold1020.g26945"/>
</dbReference>
<comment type="similarity">
    <text evidence="3">Belongs to the GST superfamily. Sigma family.</text>
</comment>
<dbReference type="InterPro" id="IPR004045">
    <property type="entry name" value="Glutathione_S-Trfase_N"/>
</dbReference>